<proteinExistence type="inferred from homology"/>
<dbReference type="PANTHER" id="PTHR33279:SF6">
    <property type="entry name" value="SULFUR CARRIER PROTEIN YEDF-RELATED"/>
    <property type="match status" value="1"/>
</dbReference>
<dbReference type="PANTHER" id="PTHR33279">
    <property type="entry name" value="SULFUR CARRIER PROTEIN YEDF-RELATED"/>
    <property type="match status" value="1"/>
</dbReference>
<dbReference type="NCBIfam" id="TIGR03527">
    <property type="entry name" value="selenium_YedF"/>
    <property type="match status" value="1"/>
</dbReference>
<dbReference type="InterPro" id="IPR001455">
    <property type="entry name" value="TusA-like"/>
</dbReference>
<dbReference type="InterPro" id="IPR019870">
    <property type="entry name" value="Se_metab_YedF"/>
</dbReference>
<organism evidence="3 4">
    <name type="scientific">Lachnoanaerobaculum saburreum DSM 3986</name>
    <dbReference type="NCBI Taxonomy" id="887325"/>
    <lineage>
        <taxon>Bacteria</taxon>
        <taxon>Bacillati</taxon>
        <taxon>Bacillota</taxon>
        <taxon>Clostridia</taxon>
        <taxon>Lachnospirales</taxon>
        <taxon>Lachnospiraceae</taxon>
        <taxon>Lachnoanaerobaculum</taxon>
    </lineage>
</organism>
<sequence length="206" mass="22337">MIKVNALGDACPIPVVKTKNAIRELGSGGVVEVSVDNEIAVQNLNKMAKQKNYEFSYEKKSDTEYIVTIGINSDSKTDTNTVSKISGTQKDEISLKETVVVIDSDKMGDGDEEFSKTLLKGFIYALSSQDIPPAKIIFYNTGVKMTTKGSESIEDLKVLANAGAKIYSCGACLNNYGLTEKLLIGEVTNMYDIAGYLLNADLVVRP</sequence>
<reference evidence="3 4" key="1">
    <citation type="submission" date="2010-12" db="EMBL/GenBank/DDBJ databases">
        <authorList>
            <person name="Muzny D."/>
            <person name="Qin X."/>
            <person name="Deng J."/>
            <person name="Jiang H."/>
            <person name="Liu Y."/>
            <person name="Qu J."/>
            <person name="Song X.-Z."/>
            <person name="Zhang L."/>
            <person name="Thornton R."/>
            <person name="Coyle M."/>
            <person name="Francisco L."/>
            <person name="Jackson L."/>
            <person name="Javaid M."/>
            <person name="Korchina V."/>
            <person name="Kovar C."/>
            <person name="Mata R."/>
            <person name="Mathew T."/>
            <person name="Ngo R."/>
            <person name="Nguyen L."/>
            <person name="Nguyen N."/>
            <person name="Okwuonu G."/>
            <person name="Ongeri F."/>
            <person name="Pham C."/>
            <person name="Simmons D."/>
            <person name="Wilczek-Boney K."/>
            <person name="Hale W."/>
            <person name="Jakkamsetti A."/>
            <person name="Pham P."/>
            <person name="Ruth R."/>
            <person name="San Lucas F."/>
            <person name="Warren J."/>
            <person name="Zhang J."/>
            <person name="Zhao Z."/>
            <person name="Zhou C."/>
            <person name="Zhu D."/>
            <person name="Lee S."/>
            <person name="Bess C."/>
            <person name="Blankenburg K."/>
            <person name="Forbes L."/>
            <person name="Fu Q."/>
            <person name="Gubbala S."/>
            <person name="Hirani K."/>
            <person name="Jayaseelan J.C."/>
            <person name="Lara F."/>
            <person name="Munidasa M."/>
            <person name="Palculict T."/>
            <person name="Patil S."/>
            <person name="Pu L.-L."/>
            <person name="Saada N."/>
            <person name="Tang L."/>
            <person name="Weissenberger G."/>
            <person name="Zhu Y."/>
            <person name="Hemphill L."/>
            <person name="Shang Y."/>
            <person name="Youmans B."/>
            <person name="Ayvaz T."/>
            <person name="Ross M."/>
            <person name="Santibanez J."/>
            <person name="Aqrawi P."/>
            <person name="Gross S."/>
            <person name="Joshi V."/>
            <person name="Fowler G."/>
            <person name="Nazareth L."/>
            <person name="Reid J."/>
            <person name="Worley K."/>
            <person name="Petrosino J."/>
            <person name="Highlander S."/>
            <person name="Gibbs R."/>
        </authorList>
    </citation>
    <scope>NUCLEOTIDE SEQUENCE [LARGE SCALE GENOMIC DNA]</scope>
    <source>
        <strain evidence="3 4">DSM 3986</strain>
    </source>
</reference>
<dbReference type="SUPFAM" id="SSF75169">
    <property type="entry name" value="DsrEFH-like"/>
    <property type="match status" value="1"/>
</dbReference>
<evidence type="ECO:0000259" key="2">
    <source>
        <dbReference type="PROSITE" id="PS01148"/>
    </source>
</evidence>
<dbReference type="Pfam" id="PF02635">
    <property type="entry name" value="DsrE"/>
    <property type="match status" value="1"/>
</dbReference>
<evidence type="ECO:0000313" key="3">
    <source>
        <dbReference type="EMBL" id="EFU75698.1"/>
    </source>
</evidence>
<comment type="similarity">
    <text evidence="1">Belongs to the sulfur carrier protein TusA family.</text>
</comment>
<dbReference type="Proteomes" id="UP000003434">
    <property type="component" value="Unassembled WGS sequence"/>
</dbReference>
<comment type="caution">
    <text evidence="3">The sequence shown here is derived from an EMBL/GenBank/DDBJ whole genome shotgun (WGS) entry which is preliminary data.</text>
</comment>
<dbReference type="InterPro" id="IPR003787">
    <property type="entry name" value="Sulphur_relay_DsrE/F-like"/>
</dbReference>
<dbReference type="SUPFAM" id="SSF64307">
    <property type="entry name" value="SirA-like"/>
    <property type="match status" value="1"/>
</dbReference>
<gene>
    <name evidence="3" type="primary">yedF</name>
    <name evidence="3" type="ORF">HMPREF0381_2387</name>
</gene>
<dbReference type="AlphaFoldDB" id="E6LR02"/>
<dbReference type="InterPro" id="IPR036868">
    <property type="entry name" value="TusA-like_sf"/>
</dbReference>
<dbReference type="Gene3D" id="3.30.110.40">
    <property type="entry name" value="TusA-like domain"/>
    <property type="match status" value="1"/>
</dbReference>
<dbReference type="Gene3D" id="3.40.1260.10">
    <property type="entry name" value="DsrEFH-like"/>
    <property type="match status" value="1"/>
</dbReference>
<dbReference type="RefSeq" id="WP_008752148.1">
    <property type="nucleotide sequence ID" value="NZ_GL622296.1"/>
</dbReference>
<accession>E6LR02</accession>
<dbReference type="Pfam" id="PF01206">
    <property type="entry name" value="TusA"/>
    <property type="match status" value="1"/>
</dbReference>
<protein>
    <submittedName>
        <fullName evidence="3">Selenium metabolism protein YedF</fullName>
    </submittedName>
</protein>
<dbReference type="HOGENOM" id="CLU_097491_0_0_9"/>
<feature type="domain" description="UPF0033" evidence="2">
    <location>
        <begin position="4"/>
        <end position="28"/>
    </location>
</feature>
<dbReference type="InterPro" id="IPR027396">
    <property type="entry name" value="DsrEFH-like"/>
</dbReference>
<name>E6LR02_9FIRM</name>
<dbReference type="PROSITE" id="PS01148">
    <property type="entry name" value="UPF0033"/>
    <property type="match status" value="1"/>
</dbReference>
<evidence type="ECO:0000256" key="1">
    <source>
        <dbReference type="ARBA" id="ARBA00008984"/>
    </source>
</evidence>
<evidence type="ECO:0000313" key="4">
    <source>
        <dbReference type="Proteomes" id="UP000003434"/>
    </source>
</evidence>
<dbReference type="EMBL" id="AEPW01000092">
    <property type="protein sequence ID" value="EFU75698.1"/>
    <property type="molecule type" value="Genomic_DNA"/>
</dbReference>
<dbReference type="eggNOG" id="COG0425">
    <property type="taxonomic scope" value="Bacteria"/>
</dbReference>